<evidence type="ECO:0000313" key="4">
    <source>
        <dbReference type="Proteomes" id="UP000287872"/>
    </source>
</evidence>
<organism evidence="3 4">
    <name type="scientific">Clostridium tagluense</name>
    <dbReference type="NCBI Taxonomy" id="360422"/>
    <lineage>
        <taxon>Bacteria</taxon>
        <taxon>Bacillati</taxon>
        <taxon>Bacillota</taxon>
        <taxon>Clostridia</taxon>
        <taxon>Eubacteriales</taxon>
        <taxon>Clostridiaceae</taxon>
        <taxon>Clostridium</taxon>
    </lineage>
</organism>
<protein>
    <submittedName>
        <fullName evidence="3">Iron ABC transporter substrate-binding protein</fullName>
    </submittedName>
</protein>
<dbReference type="Gene3D" id="3.40.50.1980">
    <property type="entry name" value="Nitrogenase molybdenum iron protein domain"/>
    <property type="match status" value="2"/>
</dbReference>
<evidence type="ECO:0000313" key="3">
    <source>
        <dbReference type="EMBL" id="GCD10844.1"/>
    </source>
</evidence>
<dbReference type="SUPFAM" id="SSF53807">
    <property type="entry name" value="Helical backbone' metal receptor"/>
    <property type="match status" value="1"/>
</dbReference>
<dbReference type="EMBL" id="BHYK01000012">
    <property type="protein sequence ID" value="GCD10844.1"/>
    <property type="molecule type" value="Genomic_DNA"/>
</dbReference>
<feature type="domain" description="Fe/B12 periplasmic-binding" evidence="2">
    <location>
        <begin position="69"/>
        <end position="333"/>
    </location>
</feature>
<sequence>MKKIISMILAGFMVFGTTGCGNKDVATATKTETKVENSSKQSSHYPVTITTYNYAKKPVKITFKKSPEKVVAVYQNSIEILLALGLQDKIIAASGLDHDVKDEYKSAFSKVKYYEKKLIKEEVIGLQPDFILGWYSLFGEKNLGDVGFWHERGVNTYMAQNSSVVKPDSLQNEYDDILNMGKIFNVEDKASEIVNNMKKEIEKTKALVKGKQAVKAVILEVEKDGVYRIYGEDSIGGDIAKGVGANLVANKDGKIGNEDLIKLNPEVIFTVYYGKEIDKEAALKSIMNNAGLSSISAIKSKRVHPIMLGEVYASGIRTLDGIKTISKGLHPELYGNK</sequence>
<reference evidence="3 4" key="1">
    <citation type="submission" date="2018-11" db="EMBL/GenBank/DDBJ databases">
        <title>Genome sequencing and assembly of Clostridium tagluense strain A121.</title>
        <authorList>
            <person name="Murakami T."/>
            <person name="Segawa T."/>
            <person name="Shcherbakova V.A."/>
            <person name="Mori H."/>
            <person name="Yoshimura Y."/>
        </authorList>
    </citation>
    <scope>NUCLEOTIDE SEQUENCE [LARGE SCALE GENOMIC DNA]</scope>
    <source>
        <strain evidence="3 4">A121</strain>
    </source>
</reference>
<dbReference type="AlphaFoldDB" id="A0A401UMT3"/>
<dbReference type="PROSITE" id="PS50983">
    <property type="entry name" value="FE_B12_PBP"/>
    <property type="match status" value="1"/>
</dbReference>
<comment type="similarity">
    <text evidence="1">Belongs to the bacterial solute-binding protein 8 family.</text>
</comment>
<keyword evidence="4" id="KW-1185">Reference proteome</keyword>
<proteinExistence type="inferred from homology"/>
<dbReference type="Pfam" id="PF01497">
    <property type="entry name" value="Peripla_BP_2"/>
    <property type="match status" value="1"/>
</dbReference>
<dbReference type="InterPro" id="IPR002491">
    <property type="entry name" value="ABC_transptr_periplasmic_BD"/>
</dbReference>
<comment type="caution">
    <text evidence="3">The sequence shown here is derived from an EMBL/GenBank/DDBJ whole genome shotgun (WGS) entry which is preliminary data.</text>
</comment>
<dbReference type="PANTHER" id="PTHR30535:SF7">
    <property type="entry name" value="IRON(III) DICITRATE-BINDING PROTEIN"/>
    <property type="match status" value="1"/>
</dbReference>
<accession>A0A401UMT3</accession>
<dbReference type="RefSeq" id="WP_207669475.1">
    <property type="nucleotide sequence ID" value="NZ_BHYK01000012.1"/>
</dbReference>
<dbReference type="PROSITE" id="PS51257">
    <property type="entry name" value="PROKAR_LIPOPROTEIN"/>
    <property type="match status" value="1"/>
</dbReference>
<name>A0A401UMT3_9CLOT</name>
<evidence type="ECO:0000256" key="1">
    <source>
        <dbReference type="ARBA" id="ARBA00008814"/>
    </source>
</evidence>
<gene>
    <name evidence="3" type="ORF">Ctaglu_24670</name>
</gene>
<dbReference type="PANTHER" id="PTHR30535">
    <property type="entry name" value="VITAMIN B12-BINDING PROTEIN"/>
    <property type="match status" value="1"/>
</dbReference>
<evidence type="ECO:0000259" key="2">
    <source>
        <dbReference type="PROSITE" id="PS50983"/>
    </source>
</evidence>
<dbReference type="Proteomes" id="UP000287872">
    <property type="component" value="Unassembled WGS sequence"/>
</dbReference>
<dbReference type="InterPro" id="IPR050902">
    <property type="entry name" value="ABC_Transporter_SBP"/>
</dbReference>